<reference evidence="3 4" key="1">
    <citation type="submission" date="2019-03" db="EMBL/GenBank/DDBJ databases">
        <title>Deep-cultivation of Planctomycetes and their phenomic and genomic characterization uncovers novel biology.</title>
        <authorList>
            <person name="Wiegand S."/>
            <person name="Jogler M."/>
            <person name="Boedeker C."/>
            <person name="Pinto D."/>
            <person name="Vollmers J."/>
            <person name="Rivas-Marin E."/>
            <person name="Kohn T."/>
            <person name="Peeters S.H."/>
            <person name="Heuer A."/>
            <person name="Rast P."/>
            <person name="Oberbeckmann S."/>
            <person name="Bunk B."/>
            <person name="Jeske O."/>
            <person name="Meyerdierks A."/>
            <person name="Storesund J.E."/>
            <person name="Kallscheuer N."/>
            <person name="Luecker S."/>
            <person name="Lage O.M."/>
            <person name="Pohl T."/>
            <person name="Merkel B.J."/>
            <person name="Hornburger P."/>
            <person name="Mueller R.-W."/>
            <person name="Bruemmer F."/>
            <person name="Labrenz M."/>
            <person name="Spormann A.M."/>
            <person name="Op den Camp H."/>
            <person name="Overmann J."/>
            <person name="Amann R."/>
            <person name="Jetten M.S.M."/>
            <person name="Mascher T."/>
            <person name="Medema M.H."/>
            <person name="Devos D.P."/>
            <person name="Kaster A.-K."/>
            <person name="Ovreas L."/>
            <person name="Rohde M."/>
            <person name="Galperin M.Y."/>
            <person name="Jogler C."/>
        </authorList>
    </citation>
    <scope>NUCLEOTIDE SEQUENCE [LARGE SCALE GENOMIC DNA]</scope>
    <source>
        <strain evidence="3 4">Enr13</strain>
    </source>
</reference>
<name>A0A518I1H3_9BACT</name>
<protein>
    <recommendedName>
        <fullName evidence="2">3-keto-alpha-glucoside-1,2-lyase/3-keto-2-hydroxy-glucal hydratase domain-containing protein</fullName>
    </recommendedName>
</protein>
<feature type="compositionally biased region" description="Low complexity" evidence="1">
    <location>
        <begin position="18"/>
        <end position="52"/>
    </location>
</feature>
<dbReference type="AlphaFoldDB" id="A0A518I1H3"/>
<accession>A0A518I1H3</accession>
<dbReference type="KEGG" id="snep:Enr13x_68400"/>
<dbReference type="Pfam" id="PF06439">
    <property type="entry name" value="3keto-disac_hyd"/>
    <property type="match status" value="2"/>
</dbReference>
<evidence type="ECO:0000256" key="1">
    <source>
        <dbReference type="SAM" id="MobiDB-lite"/>
    </source>
</evidence>
<dbReference type="EMBL" id="CP037423">
    <property type="protein sequence ID" value="QDV46931.1"/>
    <property type="molecule type" value="Genomic_DNA"/>
</dbReference>
<evidence type="ECO:0000313" key="3">
    <source>
        <dbReference type="EMBL" id="QDV46931.1"/>
    </source>
</evidence>
<dbReference type="GO" id="GO:0016787">
    <property type="term" value="F:hydrolase activity"/>
    <property type="evidence" value="ECO:0007669"/>
    <property type="project" value="InterPro"/>
</dbReference>
<dbReference type="RefSeq" id="WP_145391051.1">
    <property type="nucleotide sequence ID" value="NZ_CP037423.1"/>
</dbReference>
<dbReference type="InterPro" id="IPR010496">
    <property type="entry name" value="AL/BT2_dom"/>
</dbReference>
<gene>
    <name evidence="3" type="ORF">Enr13x_68400</name>
</gene>
<organism evidence="3 4">
    <name type="scientific">Stieleria neptunia</name>
    <dbReference type="NCBI Taxonomy" id="2527979"/>
    <lineage>
        <taxon>Bacteria</taxon>
        <taxon>Pseudomonadati</taxon>
        <taxon>Planctomycetota</taxon>
        <taxon>Planctomycetia</taxon>
        <taxon>Pirellulales</taxon>
        <taxon>Pirellulaceae</taxon>
        <taxon>Stieleria</taxon>
    </lineage>
</organism>
<sequence length="425" mass="46568">MIVLSTSLIGCARKDSETPTAEPPTAAAPVTSEQTPASTASAPASPEPQTYSASADDLLAARLPDEESAAGWVRLFDGHTLFGWEITGNANFRIEDGAIVVDQGDQCLMCTSTSWGDFELTFEFKADQETNSGVFVRTPLKPENVTSDCYEINIAPDDNPFPTGSIVQRQKVDGEAAGPQTPTQWRTMSVIADGKDVTVSLDGNVVCRYTDPVDLAARRIGLQHNSGRVEFKDIKIRPLGMQPMLDAELSQWKKYPEMEGTFTINDDGDLHVLGGKTQLETRQSYGDFFMLAEYKIDDPEMNSGIFFRCIPGDEMMGYECQVNNGFKDGNRLTPLDCGTGGIFRRQDARVIAGENGQWSTVLLHASGNRIAAWVGGVQVSDWEDTREAHENPRKGKRTSAGTIMIQGHDPNTDVLFRNLQIAELE</sequence>
<feature type="region of interest" description="Disordered" evidence="1">
    <location>
        <begin position="1"/>
        <end position="52"/>
    </location>
</feature>
<evidence type="ECO:0000313" key="4">
    <source>
        <dbReference type="Proteomes" id="UP000319004"/>
    </source>
</evidence>
<proteinExistence type="predicted"/>
<evidence type="ECO:0000259" key="2">
    <source>
        <dbReference type="Pfam" id="PF06439"/>
    </source>
</evidence>
<feature type="domain" description="3-keto-alpha-glucoside-1,2-lyase/3-keto-2-hydroxy-glucal hydratase" evidence="2">
    <location>
        <begin position="242"/>
        <end position="421"/>
    </location>
</feature>
<dbReference type="Proteomes" id="UP000319004">
    <property type="component" value="Chromosome"/>
</dbReference>
<dbReference type="Gene3D" id="2.60.120.560">
    <property type="entry name" value="Exo-inulinase, domain 1"/>
    <property type="match status" value="2"/>
</dbReference>
<dbReference type="OrthoDB" id="211384at2"/>
<keyword evidence="4" id="KW-1185">Reference proteome</keyword>
<feature type="domain" description="3-keto-alpha-glucoside-1,2-lyase/3-keto-2-hydroxy-glucal hydratase" evidence="2">
    <location>
        <begin position="71"/>
        <end position="237"/>
    </location>
</feature>